<comment type="caution">
    <text evidence="1">The sequence shown here is derived from an EMBL/GenBank/DDBJ whole genome shotgun (WGS) entry which is preliminary data.</text>
</comment>
<dbReference type="EMBL" id="JAFNEN010003771">
    <property type="protein sequence ID" value="KAG8171608.1"/>
    <property type="molecule type" value="Genomic_DNA"/>
</dbReference>
<dbReference type="AlphaFoldDB" id="A0AAV6TIC1"/>
<organism evidence="1 2">
    <name type="scientific">Oedothorax gibbosus</name>
    <dbReference type="NCBI Taxonomy" id="931172"/>
    <lineage>
        <taxon>Eukaryota</taxon>
        <taxon>Metazoa</taxon>
        <taxon>Ecdysozoa</taxon>
        <taxon>Arthropoda</taxon>
        <taxon>Chelicerata</taxon>
        <taxon>Arachnida</taxon>
        <taxon>Araneae</taxon>
        <taxon>Araneomorphae</taxon>
        <taxon>Entelegynae</taxon>
        <taxon>Araneoidea</taxon>
        <taxon>Linyphiidae</taxon>
        <taxon>Erigoninae</taxon>
        <taxon>Oedothorax</taxon>
    </lineage>
</organism>
<evidence type="ECO:0000313" key="2">
    <source>
        <dbReference type="Proteomes" id="UP000827092"/>
    </source>
</evidence>
<sequence length="98" mass="11292">MIYFKKHRSWAINSFQEGIDSTVPTNQPVNYHHPQQQVTKHQMISLPHLVESSAGRQNLAPGEVNWLKTSQQERKNLTASARGIKPVEPIFFSHQECR</sequence>
<reference evidence="1 2" key="1">
    <citation type="journal article" date="2022" name="Nat. Ecol. Evol.">
        <title>A masculinizing supergene underlies an exaggerated male reproductive morph in a spider.</title>
        <authorList>
            <person name="Hendrickx F."/>
            <person name="De Corte Z."/>
            <person name="Sonet G."/>
            <person name="Van Belleghem S.M."/>
            <person name="Kostlbacher S."/>
            <person name="Vangestel C."/>
        </authorList>
    </citation>
    <scope>NUCLEOTIDE SEQUENCE [LARGE SCALE GENOMIC DNA]</scope>
    <source>
        <strain evidence="1">W744_W776</strain>
    </source>
</reference>
<dbReference type="Proteomes" id="UP000827092">
    <property type="component" value="Unassembled WGS sequence"/>
</dbReference>
<name>A0AAV6TIC1_9ARAC</name>
<protein>
    <submittedName>
        <fullName evidence="1">Uncharacterized protein</fullName>
    </submittedName>
</protein>
<accession>A0AAV6TIC1</accession>
<proteinExistence type="predicted"/>
<gene>
    <name evidence="1" type="ORF">JTE90_008879</name>
</gene>
<evidence type="ECO:0000313" key="1">
    <source>
        <dbReference type="EMBL" id="KAG8171608.1"/>
    </source>
</evidence>
<keyword evidence="2" id="KW-1185">Reference proteome</keyword>